<dbReference type="Proteomes" id="UP000054845">
    <property type="component" value="Unassembled WGS sequence"/>
</dbReference>
<proteinExistence type="predicted"/>
<keyword evidence="2" id="KW-1185">Reference proteome</keyword>
<evidence type="ECO:0000313" key="2">
    <source>
        <dbReference type="Proteomes" id="UP000054845"/>
    </source>
</evidence>
<dbReference type="AlphaFoldDB" id="A0A0P1B9K4"/>
<accession>A0A0P1B9K4</accession>
<name>A0A0P1B9K4_9BASI</name>
<dbReference type="OrthoDB" id="10422388at2759"/>
<protein>
    <submittedName>
        <fullName evidence="1">Uncharacterized protein</fullName>
    </submittedName>
</protein>
<reference evidence="1 2" key="1">
    <citation type="submission" date="2014-09" db="EMBL/GenBank/DDBJ databases">
        <authorList>
            <person name="Magalhaes I.L.F."/>
            <person name="Oliveira U."/>
            <person name="Santos F.R."/>
            <person name="Vidigal T.H.D.A."/>
            <person name="Brescovit A.D."/>
            <person name="Santos A.J."/>
        </authorList>
    </citation>
    <scope>NUCLEOTIDE SEQUENCE [LARGE SCALE GENOMIC DNA]</scope>
</reference>
<dbReference type="EMBL" id="CCYA01000159">
    <property type="protein sequence ID" value="CEH12519.1"/>
    <property type="molecule type" value="Genomic_DNA"/>
</dbReference>
<evidence type="ECO:0000313" key="1">
    <source>
        <dbReference type="EMBL" id="CEH12519.1"/>
    </source>
</evidence>
<sequence>MLTMLRSNVEASSERLRPILSGRTSKAIPTQVSRTSQFTVSDIAEAAFPSPRIQHALHDAARLGRNTVPMTTQPYRVVGEDGKPVLRLGREVWGVRRVPLGPNTRIPYVSHPQYQEMLDKIQAETKELLRESDSLAYKGPRPRARS</sequence>
<organism evidence="1 2">
    <name type="scientific">Ceraceosorus bombacis</name>
    <dbReference type="NCBI Taxonomy" id="401625"/>
    <lineage>
        <taxon>Eukaryota</taxon>
        <taxon>Fungi</taxon>
        <taxon>Dikarya</taxon>
        <taxon>Basidiomycota</taxon>
        <taxon>Ustilaginomycotina</taxon>
        <taxon>Exobasidiomycetes</taxon>
        <taxon>Ceraceosorales</taxon>
        <taxon>Ceraceosoraceae</taxon>
        <taxon>Ceraceosorus</taxon>
    </lineage>
</organism>